<name>A0A9W7SIV3_9PEZI</name>
<dbReference type="EMBL" id="RIBY02002522">
    <property type="protein sequence ID" value="KAH9810490.1"/>
    <property type="molecule type" value="Genomic_DNA"/>
</dbReference>
<organism evidence="1 2">
    <name type="scientific">Teratosphaeria destructans</name>
    <dbReference type="NCBI Taxonomy" id="418781"/>
    <lineage>
        <taxon>Eukaryota</taxon>
        <taxon>Fungi</taxon>
        <taxon>Dikarya</taxon>
        <taxon>Ascomycota</taxon>
        <taxon>Pezizomycotina</taxon>
        <taxon>Dothideomycetes</taxon>
        <taxon>Dothideomycetidae</taxon>
        <taxon>Mycosphaerellales</taxon>
        <taxon>Teratosphaeriaceae</taxon>
        <taxon>Teratosphaeria</taxon>
    </lineage>
</organism>
<reference evidence="1 2" key="1">
    <citation type="journal article" date="2018" name="IMA Fungus">
        <title>IMA Genome-F 10: Nine draft genome sequences of Claviceps purpurea s.lat., including C. arundinis, C. humidiphila, and C. cf. spartinae, pseudomolecules for the pitch canker pathogen Fusarium circinatum, draft genome of Davidsoniella eucalypti, Grosmannia galeiformis, Quambalaria eucalypti, and Teratosphaeria destructans.</title>
        <authorList>
            <person name="Wingfield B.D."/>
            <person name="Liu M."/>
            <person name="Nguyen H.D."/>
            <person name="Lane F.A."/>
            <person name="Morgan S.W."/>
            <person name="De Vos L."/>
            <person name="Wilken P.M."/>
            <person name="Duong T.A."/>
            <person name="Aylward J."/>
            <person name="Coetzee M.P."/>
            <person name="Dadej K."/>
            <person name="De Beer Z.W."/>
            <person name="Findlay W."/>
            <person name="Havenga M."/>
            <person name="Kolarik M."/>
            <person name="Menzies J.G."/>
            <person name="Naidoo K."/>
            <person name="Pochopski O."/>
            <person name="Shoukouhi P."/>
            <person name="Santana Q.C."/>
            <person name="Seifert K.A."/>
            <person name="Soal N."/>
            <person name="Steenkamp E.T."/>
            <person name="Tatham C.T."/>
            <person name="van der Nest M.A."/>
            <person name="Wingfield M.J."/>
        </authorList>
    </citation>
    <scope>NUCLEOTIDE SEQUENCE [LARGE SCALE GENOMIC DNA]</scope>
    <source>
        <strain evidence="1">CMW44962</strain>
    </source>
</reference>
<comment type="caution">
    <text evidence="1">The sequence shown here is derived from an EMBL/GenBank/DDBJ whole genome shotgun (WGS) entry which is preliminary data.</text>
</comment>
<accession>A0A9W7SIV3</accession>
<dbReference type="AlphaFoldDB" id="A0A9W7SIV3"/>
<reference evidence="1 2" key="2">
    <citation type="journal article" date="2021" name="Curr. Genet.">
        <title>Genetic response to nitrogen starvation in the aggressive Eucalyptus foliar pathogen Teratosphaeria destructans.</title>
        <authorList>
            <person name="Havenga M."/>
            <person name="Wingfield B.D."/>
            <person name="Wingfield M.J."/>
            <person name="Dreyer L.L."/>
            <person name="Roets F."/>
            <person name="Aylward J."/>
        </authorList>
    </citation>
    <scope>NUCLEOTIDE SEQUENCE [LARGE SCALE GENOMIC DNA]</scope>
    <source>
        <strain evidence="1">CMW44962</strain>
    </source>
</reference>
<dbReference type="Proteomes" id="UP001138500">
    <property type="component" value="Unassembled WGS sequence"/>
</dbReference>
<sequence length="137" mass="15900">MRVTFPKPEAPVSAVLHELTPEEERDLQLRIENFKKQHGFPSDSSERKWFLKEIASARADKHSEKLRVERKAEAWKREEKYSMRPEDVKARLRKIQDRKEGKVVEEPVEAKVDDDGWVVETEGMDVPGVKAVYGGLE</sequence>
<evidence type="ECO:0000313" key="1">
    <source>
        <dbReference type="EMBL" id="KAH9810490.1"/>
    </source>
</evidence>
<proteinExistence type="predicted"/>
<protein>
    <submittedName>
        <fullName evidence="1">Uncharacterized protein</fullName>
    </submittedName>
</protein>
<evidence type="ECO:0000313" key="2">
    <source>
        <dbReference type="Proteomes" id="UP001138500"/>
    </source>
</evidence>
<keyword evidence="2" id="KW-1185">Reference proteome</keyword>
<gene>
    <name evidence="1" type="ORF">Tdes44962_MAKER06024</name>
</gene>